<feature type="transmembrane region" description="Helical" evidence="6">
    <location>
        <begin position="276"/>
        <end position="300"/>
    </location>
</feature>
<feature type="transmembrane region" description="Helical" evidence="6">
    <location>
        <begin position="56"/>
        <end position="77"/>
    </location>
</feature>
<evidence type="ECO:0000256" key="4">
    <source>
        <dbReference type="ARBA" id="ARBA00022989"/>
    </source>
</evidence>
<feature type="transmembrane region" description="Helical" evidence="6">
    <location>
        <begin position="89"/>
        <end position="107"/>
    </location>
</feature>
<reference evidence="7 8" key="1">
    <citation type="submission" date="2016-11" db="EMBL/GenBank/DDBJ databases">
        <authorList>
            <person name="Jaros S."/>
            <person name="Januszkiewicz K."/>
            <person name="Wedrychowicz H."/>
        </authorList>
    </citation>
    <scope>NUCLEOTIDE SEQUENCE [LARGE SCALE GENOMIC DNA]</scope>
    <source>
        <strain evidence="7 8">DSM 45408</strain>
    </source>
</reference>
<feature type="transmembrane region" description="Helical" evidence="6">
    <location>
        <begin position="339"/>
        <end position="359"/>
    </location>
</feature>
<keyword evidence="8" id="KW-1185">Reference proteome</keyword>
<feature type="transmembrane region" description="Helical" evidence="6">
    <location>
        <begin position="21"/>
        <end position="44"/>
    </location>
</feature>
<evidence type="ECO:0000313" key="8">
    <source>
        <dbReference type="Proteomes" id="UP000184471"/>
    </source>
</evidence>
<feature type="transmembrane region" description="Helical" evidence="6">
    <location>
        <begin position="147"/>
        <end position="173"/>
    </location>
</feature>
<organism evidence="7 8">
    <name type="scientific">Geodermatophilus nigrescens</name>
    <dbReference type="NCBI Taxonomy" id="1070870"/>
    <lineage>
        <taxon>Bacteria</taxon>
        <taxon>Bacillati</taxon>
        <taxon>Actinomycetota</taxon>
        <taxon>Actinomycetes</taxon>
        <taxon>Geodermatophilales</taxon>
        <taxon>Geodermatophilaceae</taxon>
        <taxon>Geodermatophilus</taxon>
    </lineage>
</organism>
<feature type="transmembrane region" description="Helical" evidence="6">
    <location>
        <begin position="179"/>
        <end position="206"/>
    </location>
</feature>
<dbReference type="PANTHER" id="PTHR23513">
    <property type="entry name" value="INTEGRAL MEMBRANE EFFLUX PROTEIN-RELATED"/>
    <property type="match status" value="1"/>
</dbReference>
<feature type="transmembrane region" description="Helical" evidence="6">
    <location>
        <begin position="240"/>
        <end position="264"/>
    </location>
</feature>
<comment type="subcellular location">
    <subcellularLocation>
        <location evidence="1">Cell membrane</location>
        <topology evidence="1">Multi-pass membrane protein</topology>
    </subcellularLocation>
</comment>
<dbReference type="AlphaFoldDB" id="A0A1M5PZ01"/>
<evidence type="ECO:0000313" key="7">
    <source>
        <dbReference type="EMBL" id="SHH06689.1"/>
    </source>
</evidence>
<dbReference type="PANTHER" id="PTHR23513:SF17">
    <property type="entry name" value="MEMBRANE PROTEIN"/>
    <property type="match status" value="1"/>
</dbReference>
<feature type="transmembrane region" description="Helical" evidence="6">
    <location>
        <begin position="371"/>
        <end position="394"/>
    </location>
</feature>
<accession>A0A1M5PZ01</accession>
<evidence type="ECO:0000256" key="2">
    <source>
        <dbReference type="ARBA" id="ARBA00022475"/>
    </source>
</evidence>
<dbReference type="STRING" id="1070870.SAMN05444351_3911"/>
<evidence type="ECO:0000256" key="1">
    <source>
        <dbReference type="ARBA" id="ARBA00004651"/>
    </source>
</evidence>
<name>A0A1M5PZ01_9ACTN</name>
<dbReference type="Proteomes" id="UP000184471">
    <property type="component" value="Unassembled WGS sequence"/>
</dbReference>
<gene>
    <name evidence="7" type="ORF">SAMN05444351_3911</name>
</gene>
<dbReference type="SUPFAM" id="SSF103473">
    <property type="entry name" value="MFS general substrate transporter"/>
    <property type="match status" value="1"/>
</dbReference>
<keyword evidence="5 6" id="KW-0472">Membrane</keyword>
<dbReference type="Gene3D" id="1.20.1250.20">
    <property type="entry name" value="MFS general substrate transporter like domains"/>
    <property type="match status" value="1"/>
</dbReference>
<evidence type="ECO:0000256" key="3">
    <source>
        <dbReference type="ARBA" id="ARBA00022692"/>
    </source>
</evidence>
<proteinExistence type="predicted"/>
<keyword evidence="2" id="KW-1003">Cell membrane</keyword>
<keyword evidence="3 6" id="KW-0812">Transmembrane</keyword>
<feature type="transmembrane region" description="Helical" evidence="6">
    <location>
        <begin position="400"/>
        <end position="421"/>
    </location>
</feature>
<dbReference type="RefSeq" id="WP_073422059.1">
    <property type="nucleotide sequence ID" value="NZ_FQVX01000004.1"/>
</dbReference>
<sequence length="438" mass="44059">MPRADTSVRHLLARGDFRRLLATRLLAQSGDGVLQAALAGTVLFNPQRAADPVDVAAAFAVLLLPYSVVGPFAGVWLDRWSRRQVLVRANLLRAGLVAVVAALVLAGDAGVPFYAAGLAVFAVTRFLLSALSAGLPHTTDPESLVPANALATTSGAVATVAGGLVALGLLQLAPPGDAAYAAVALSAALPWLASAAVAAGFATAYLGPDSGAGPAPVAAREVLRGMVAGARHVAAHPPAAAALAAIGAHRLCYGLLTLLTLLLYRNTLTEGAGTLFAGGLVGLGQVLAAGSAGTLLAAAVTPAAVRRLGARGWVLLLLVAGGVLQLALVLTFAPPGMVASGLVLGFVAQGVKICVDATLQRCVDDDFRGRVFSVYDTLVNVTFVAALVAGAFLLPASGRSVPALVVVAGVYLLTAAGYARVTRTHREPDRGAGPAAAR</sequence>
<dbReference type="InterPro" id="IPR036259">
    <property type="entry name" value="MFS_trans_sf"/>
</dbReference>
<feature type="transmembrane region" description="Helical" evidence="6">
    <location>
        <begin position="113"/>
        <end position="135"/>
    </location>
</feature>
<evidence type="ECO:0000256" key="6">
    <source>
        <dbReference type="SAM" id="Phobius"/>
    </source>
</evidence>
<keyword evidence="4 6" id="KW-1133">Transmembrane helix</keyword>
<feature type="transmembrane region" description="Helical" evidence="6">
    <location>
        <begin position="312"/>
        <end position="333"/>
    </location>
</feature>
<dbReference type="OrthoDB" id="3688258at2"/>
<protein>
    <submittedName>
        <fullName evidence="7">Major Facilitator Superfamily protein</fullName>
    </submittedName>
</protein>
<evidence type="ECO:0000256" key="5">
    <source>
        <dbReference type="ARBA" id="ARBA00023136"/>
    </source>
</evidence>
<dbReference type="GO" id="GO:0005886">
    <property type="term" value="C:plasma membrane"/>
    <property type="evidence" value="ECO:0007669"/>
    <property type="project" value="UniProtKB-SubCell"/>
</dbReference>
<dbReference type="EMBL" id="FQVX01000004">
    <property type="protein sequence ID" value="SHH06689.1"/>
    <property type="molecule type" value="Genomic_DNA"/>
</dbReference>